<dbReference type="Pfam" id="PF13639">
    <property type="entry name" value="zf-RING_2"/>
    <property type="match status" value="1"/>
</dbReference>
<dbReference type="SMART" id="SM00744">
    <property type="entry name" value="RINGv"/>
    <property type="match status" value="1"/>
</dbReference>
<sequence>MAFDIKKYKSKFASMDAYFAHSRALKEYNKEIMLLDKCAADNVSCSICYEVIDDNQYIDSFICKHFFHNGCMNNWLEIKLNRKEDPTCPMCRQQKVISIFRDIYTYRQWREQYSGIFESITRPPCIFADIEIIEKIRYKRHIFKTRRDKLITKIKNL</sequence>
<accession>A0A6C0DUU6</accession>
<evidence type="ECO:0000256" key="1">
    <source>
        <dbReference type="ARBA" id="ARBA00022723"/>
    </source>
</evidence>
<dbReference type="SUPFAM" id="SSF57850">
    <property type="entry name" value="RING/U-box"/>
    <property type="match status" value="1"/>
</dbReference>
<dbReference type="InterPro" id="IPR013083">
    <property type="entry name" value="Znf_RING/FYVE/PHD"/>
</dbReference>
<keyword evidence="2" id="KW-0863">Zinc-finger</keyword>
<dbReference type="EMBL" id="MN739677">
    <property type="protein sequence ID" value="QHT20033.1"/>
    <property type="molecule type" value="Genomic_DNA"/>
</dbReference>
<feature type="domain" description="RING-type" evidence="4">
    <location>
        <begin position="45"/>
        <end position="92"/>
    </location>
</feature>
<organism evidence="5">
    <name type="scientific">viral metagenome</name>
    <dbReference type="NCBI Taxonomy" id="1070528"/>
    <lineage>
        <taxon>unclassified sequences</taxon>
        <taxon>metagenomes</taxon>
        <taxon>organismal metagenomes</taxon>
    </lineage>
</organism>
<dbReference type="PROSITE" id="PS50089">
    <property type="entry name" value="ZF_RING_2"/>
    <property type="match status" value="1"/>
</dbReference>
<evidence type="ECO:0000259" key="4">
    <source>
        <dbReference type="PROSITE" id="PS50089"/>
    </source>
</evidence>
<keyword evidence="1" id="KW-0479">Metal-binding</keyword>
<evidence type="ECO:0000313" key="5">
    <source>
        <dbReference type="EMBL" id="QHT20033.1"/>
    </source>
</evidence>
<dbReference type="InterPro" id="IPR011016">
    <property type="entry name" value="Znf_RING-CH"/>
</dbReference>
<evidence type="ECO:0000256" key="2">
    <source>
        <dbReference type="ARBA" id="ARBA00022771"/>
    </source>
</evidence>
<dbReference type="SMART" id="SM00184">
    <property type="entry name" value="RING"/>
    <property type="match status" value="1"/>
</dbReference>
<dbReference type="PANTHER" id="PTHR47662:SF1">
    <property type="entry name" value="RING-TYPE DOMAIN-CONTAINING PROTEIN"/>
    <property type="match status" value="1"/>
</dbReference>
<name>A0A6C0DUU6_9ZZZZ</name>
<dbReference type="GO" id="GO:0008270">
    <property type="term" value="F:zinc ion binding"/>
    <property type="evidence" value="ECO:0007669"/>
    <property type="project" value="UniProtKB-KW"/>
</dbReference>
<protein>
    <recommendedName>
        <fullName evidence="4">RING-type domain-containing protein</fullName>
    </recommendedName>
</protein>
<proteinExistence type="predicted"/>
<reference evidence="5" key="1">
    <citation type="journal article" date="2020" name="Nature">
        <title>Giant virus diversity and host interactions through global metagenomics.</title>
        <authorList>
            <person name="Schulz F."/>
            <person name="Roux S."/>
            <person name="Paez-Espino D."/>
            <person name="Jungbluth S."/>
            <person name="Walsh D.A."/>
            <person name="Denef V.J."/>
            <person name="McMahon K.D."/>
            <person name="Konstantinidis K.T."/>
            <person name="Eloe-Fadrosh E.A."/>
            <person name="Kyrpides N.C."/>
            <person name="Woyke T."/>
        </authorList>
    </citation>
    <scope>NUCLEOTIDE SEQUENCE</scope>
    <source>
        <strain evidence="5">GVMAG-M-3300023174-60</strain>
    </source>
</reference>
<evidence type="ECO:0000256" key="3">
    <source>
        <dbReference type="ARBA" id="ARBA00022833"/>
    </source>
</evidence>
<dbReference type="PANTHER" id="PTHR47662">
    <property type="entry name" value="RING-TYPE DOMAIN-CONTAINING PROTEIN"/>
    <property type="match status" value="1"/>
</dbReference>
<dbReference type="Gene3D" id="3.30.40.10">
    <property type="entry name" value="Zinc/RING finger domain, C3HC4 (zinc finger)"/>
    <property type="match status" value="1"/>
</dbReference>
<dbReference type="InterPro" id="IPR001841">
    <property type="entry name" value="Znf_RING"/>
</dbReference>
<dbReference type="AlphaFoldDB" id="A0A6C0DUU6"/>
<keyword evidence="3" id="KW-0862">Zinc</keyword>